<evidence type="ECO:0000313" key="2">
    <source>
        <dbReference type="Proteomes" id="UP000499080"/>
    </source>
</evidence>
<name>A0A4Y2EPQ7_ARAVE</name>
<sequence length="51" mass="5477">MAAPARSKIPNRSNVLTAAKTLFITGSPVCTQQAQLLSWHHGDTGRRSVTT</sequence>
<accession>A0A4Y2EPQ7</accession>
<reference evidence="1 2" key="1">
    <citation type="journal article" date="2019" name="Sci. Rep.">
        <title>Orb-weaving spider Araneus ventricosus genome elucidates the spidroin gene catalogue.</title>
        <authorList>
            <person name="Kono N."/>
            <person name="Nakamura H."/>
            <person name="Ohtoshi R."/>
            <person name="Moran D.A.P."/>
            <person name="Shinohara A."/>
            <person name="Yoshida Y."/>
            <person name="Fujiwara M."/>
            <person name="Mori M."/>
            <person name="Tomita M."/>
            <person name="Arakawa K."/>
        </authorList>
    </citation>
    <scope>NUCLEOTIDE SEQUENCE [LARGE SCALE GENOMIC DNA]</scope>
</reference>
<protein>
    <submittedName>
        <fullName evidence="1">Uncharacterized protein</fullName>
    </submittedName>
</protein>
<dbReference type="EMBL" id="BGPR01247164">
    <property type="protein sequence ID" value="GBM29976.1"/>
    <property type="molecule type" value="Genomic_DNA"/>
</dbReference>
<dbReference type="AlphaFoldDB" id="A0A4Y2EPQ7"/>
<feature type="non-terminal residue" evidence="1">
    <location>
        <position position="51"/>
    </location>
</feature>
<comment type="caution">
    <text evidence="1">The sequence shown here is derived from an EMBL/GenBank/DDBJ whole genome shotgun (WGS) entry which is preliminary data.</text>
</comment>
<keyword evidence="2" id="KW-1185">Reference proteome</keyword>
<gene>
    <name evidence="1" type="ORF">AVEN_49634_1</name>
</gene>
<proteinExistence type="predicted"/>
<evidence type="ECO:0000313" key="1">
    <source>
        <dbReference type="EMBL" id="GBM29976.1"/>
    </source>
</evidence>
<dbReference type="Proteomes" id="UP000499080">
    <property type="component" value="Unassembled WGS sequence"/>
</dbReference>
<organism evidence="1 2">
    <name type="scientific">Araneus ventricosus</name>
    <name type="common">Orbweaver spider</name>
    <name type="synonym">Epeira ventricosa</name>
    <dbReference type="NCBI Taxonomy" id="182803"/>
    <lineage>
        <taxon>Eukaryota</taxon>
        <taxon>Metazoa</taxon>
        <taxon>Ecdysozoa</taxon>
        <taxon>Arthropoda</taxon>
        <taxon>Chelicerata</taxon>
        <taxon>Arachnida</taxon>
        <taxon>Araneae</taxon>
        <taxon>Araneomorphae</taxon>
        <taxon>Entelegynae</taxon>
        <taxon>Araneoidea</taxon>
        <taxon>Araneidae</taxon>
        <taxon>Araneus</taxon>
    </lineage>
</organism>